<name>A0ABW3FF43_9HYPH</name>
<dbReference type="EMBL" id="JBHTJV010000003">
    <property type="protein sequence ID" value="MFD0916207.1"/>
    <property type="molecule type" value="Genomic_DNA"/>
</dbReference>
<organism evidence="10 11">
    <name type="scientific">Pseudahrensia aquimaris</name>
    <dbReference type="NCBI Taxonomy" id="744461"/>
    <lineage>
        <taxon>Bacteria</taxon>
        <taxon>Pseudomonadati</taxon>
        <taxon>Pseudomonadota</taxon>
        <taxon>Alphaproteobacteria</taxon>
        <taxon>Hyphomicrobiales</taxon>
        <taxon>Ahrensiaceae</taxon>
        <taxon>Pseudahrensia</taxon>
    </lineage>
</organism>
<comment type="caution">
    <text evidence="10">The sequence shown here is derived from an EMBL/GenBank/DDBJ whole genome shotgun (WGS) entry which is preliminary data.</text>
</comment>
<keyword evidence="7 8" id="KW-0472">Membrane</keyword>
<protein>
    <submittedName>
        <fullName evidence="10">ABC transporter permease</fullName>
    </submittedName>
</protein>
<evidence type="ECO:0000313" key="11">
    <source>
        <dbReference type="Proteomes" id="UP001597101"/>
    </source>
</evidence>
<proteinExistence type="inferred from homology"/>
<keyword evidence="5 8" id="KW-0812">Transmembrane</keyword>
<keyword evidence="11" id="KW-1185">Reference proteome</keyword>
<evidence type="ECO:0000256" key="3">
    <source>
        <dbReference type="ARBA" id="ARBA00022448"/>
    </source>
</evidence>
<reference evidence="11" key="1">
    <citation type="journal article" date="2019" name="Int. J. Syst. Evol. Microbiol.">
        <title>The Global Catalogue of Microorganisms (GCM) 10K type strain sequencing project: providing services to taxonomists for standard genome sequencing and annotation.</title>
        <authorList>
            <consortium name="The Broad Institute Genomics Platform"/>
            <consortium name="The Broad Institute Genome Sequencing Center for Infectious Disease"/>
            <person name="Wu L."/>
            <person name="Ma J."/>
        </authorList>
    </citation>
    <scope>NUCLEOTIDE SEQUENCE [LARGE SCALE GENOMIC DNA]</scope>
    <source>
        <strain evidence="11">CCUG 60023</strain>
    </source>
</reference>
<dbReference type="PANTHER" id="PTHR42929:SF5">
    <property type="entry name" value="ABC TRANSPORTER PERMEASE PROTEIN"/>
    <property type="match status" value="1"/>
</dbReference>
<dbReference type="InterPro" id="IPR035906">
    <property type="entry name" value="MetI-like_sf"/>
</dbReference>
<gene>
    <name evidence="10" type="ORF">ACFQ14_07300</name>
</gene>
<evidence type="ECO:0000256" key="8">
    <source>
        <dbReference type="RuleBase" id="RU363032"/>
    </source>
</evidence>
<feature type="transmembrane region" description="Helical" evidence="8">
    <location>
        <begin position="308"/>
        <end position="330"/>
    </location>
</feature>
<comment type="subcellular location">
    <subcellularLocation>
        <location evidence="1 8">Cell membrane</location>
        <topology evidence="1 8">Multi-pass membrane protein</topology>
    </subcellularLocation>
</comment>
<dbReference type="PROSITE" id="PS50928">
    <property type="entry name" value="ABC_TM1"/>
    <property type="match status" value="1"/>
</dbReference>
<comment type="similarity">
    <text evidence="2">Belongs to the binding-protein-dependent transport system permease family. CysTW subfamily.</text>
</comment>
<feature type="transmembrane region" description="Helical" evidence="8">
    <location>
        <begin position="225"/>
        <end position="246"/>
    </location>
</feature>
<accession>A0ABW3FF43</accession>
<dbReference type="RefSeq" id="WP_377212037.1">
    <property type="nucleotide sequence ID" value="NZ_JBHTJV010000003.1"/>
</dbReference>
<evidence type="ECO:0000256" key="2">
    <source>
        <dbReference type="ARBA" id="ARBA00007069"/>
    </source>
</evidence>
<feature type="transmembrane region" description="Helical" evidence="8">
    <location>
        <begin position="258"/>
        <end position="279"/>
    </location>
</feature>
<evidence type="ECO:0000313" key="10">
    <source>
        <dbReference type="EMBL" id="MFD0916207.1"/>
    </source>
</evidence>
<feature type="transmembrane region" description="Helical" evidence="8">
    <location>
        <begin position="406"/>
        <end position="429"/>
    </location>
</feature>
<dbReference type="PANTHER" id="PTHR42929">
    <property type="entry name" value="INNER MEMBRANE ABC TRANSPORTER PERMEASE PROTEIN YDCU-RELATED-RELATED"/>
    <property type="match status" value="1"/>
</dbReference>
<dbReference type="CDD" id="cd06261">
    <property type="entry name" value="TM_PBP2"/>
    <property type="match status" value="1"/>
</dbReference>
<sequence length="441" mass="49108">MSDAAIESAFGRGNTGNSTSLVDEQGRLLAFDGTPLKAKLAKTTRRMKLKAFLLTVPLVLFLLVSFVLPIGQMLMRGFHNPTGSDVMPNFAQVIETWDGQGIPGEDIMEVFVKDLAAARKNREVGKTVGNLATRVNYEIPGSRSLFTKTARRADKITEGPYFEALVAIDKRWDSPLLWQTLQRVTKDYTLAFFLAATDRKYGADNEIVMAEELYQIYLPILWKTIWLSALITLLCFLIAYPVSYLLSTLPLRTSNLLMILVLLPFWTSLLVRTSAWIAMLQKEGILNNIFVYLGFISDDNRVQMIYNIQGTVISMVHILLPFMILPLYSVMKTIPPSYMRAARSMGATGTYAFTRVYFPQTIPGIAAGTLLVFILAIGYYITPALVGGSDGLLISNLIADHIKKTLNWSLGAALGAILLTVVLIFYWLYNKLVGVDNLKFG</sequence>
<evidence type="ECO:0000256" key="6">
    <source>
        <dbReference type="ARBA" id="ARBA00022989"/>
    </source>
</evidence>
<keyword evidence="4" id="KW-1003">Cell membrane</keyword>
<evidence type="ECO:0000256" key="1">
    <source>
        <dbReference type="ARBA" id="ARBA00004651"/>
    </source>
</evidence>
<dbReference type="InterPro" id="IPR000515">
    <property type="entry name" value="MetI-like"/>
</dbReference>
<keyword evidence="6 8" id="KW-1133">Transmembrane helix</keyword>
<evidence type="ECO:0000256" key="7">
    <source>
        <dbReference type="ARBA" id="ARBA00023136"/>
    </source>
</evidence>
<dbReference type="Proteomes" id="UP001597101">
    <property type="component" value="Unassembled WGS sequence"/>
</dbReference>
<dbReference type="SUPFAM" id="SSF161098">
    <property type="entry name" value="MetI-like"/>
    <property type="match status" value="1"/>
</dbReference>
<dbReference type="Pfam" id="PF00528">
    <property type="entry name" value="BPD_transp_1"/>
    <property type="match status" value="1"/>
</dbReference>
<feature type="domain" description="ABC transmembrane type-1" evidence="9">
    <location>
        <begin position="221"/>
        <end position="429"/>
    </location>
</feature>
<dbReference type="Gene3D" id="1.10.3720.10">
    <property type="entry name" value="MetI-like"/>
    <property type="match status" value="1"/>
</dbReference>
<evidence type="ECO:0000259" key="9">
    <source>
        <dbReference type="PROSITE" id="PS50928"/>
    </source>
</evidence>
<keyword evidence="3 8" id="KW-0813">Transport</keyword>
<feature type="transmembrane region" description="Helical" evidence="8">
    <location>
        <begin position="51"/>
        <end position="71"/>
    </location>
</feature>
<evidence type="ECO:0000256" key="4">
    <source>
        <dbReference type="ARBA" id="ARBA00022475"/>
    </source>
</evidence>
<evidence type="ECO:0000256" key="5">
    <source>
        <dbReference type="ARBA" id="ARBA00022692"/>
    </source>
</evidence>